<accession>A0A5P1F1Q5</accession>
<dbReference type="AlphaFoldDB" id="A0A5P1F1Q5"/>
<protein>
    <submittedName>
        <fullName evidence="2">Uncharacterized protein</fullName>
    </submittedName>
</protein>
<dbReference type="Proteomes" id="UP000243459">
    <property type="component" value="Chromosome 4"/>
</dbReference>
<keyword evidence="3" id="KW-1185">Reference proteome</keyword>
<dbReference type="Gramene" id="ONK72296">
    <property type="protein sequence ID" value="ONK72296"/>
    <property type="gene ID" value="A4U43_C04F17860"/>
</dbReference>
<sequence length="104" mass="11357">MAMVVVGVEVRGTRGRRMKASVILVLGLILISSCLTMSRRVLTTHEIQTDEEAGGKQELVDNGNSEKSEKDGYTTDTATHHKIPLPNYSPYMRSPPAGSDRGKN</sequence>
<reference evidence="3" key="1">
    <citation type="journal article" date="2017" name="Nat. Commun.">
        <title>The asparagus genome sheds light on the origin and evolution of a young Y chromosome.</title>
        <authorList>
            <person name="Harkess A."/>
            <person name="Zhou J."/>
            <person name="Xu C."/>
            <person name="Bowers J.E."/>
            <person name="Van der Hulst R."/>
            <person name="Ayyampalayam S."/>
            <person name="Mercati F."/>
            <person name="Riccardi P."/>
            <person name="McKain M.R."/>
            <person name="Kakrana A."/>
            <person name="Tang H."/>
            <person name="Ray J."/>
            <person name="Groenendijk J."/>
            <person name="Arikit S."/>
            <person name="Mathioni S.M."/>
            <person name="Nakano M."/>
            <person name="Shan H."/>
            <person name="Telgmann-Rauber A."/>
            <person name="Kanno A."/>
            <person name="Yue Z."/>
            <person name="Chen H."/>
            <person name="Li W."/>
            <person name="Chen Y."/>
            <person name="Xu X."/>
            <person name="Zhang Y."/>
            <person name="Luo S."/>
            <person name="Chen H."/>
            <person name="Gao J."/>
            <person name="Mao Z."/>
            <person name="Pires J.C."/>
            <person name="Luo M."/>
            <person name="Kudrna D."/>
            <person name="Wing R.A."/>
            <person name="Meyers B.C."/>
            <person name="Yi K."/>
            <person name="Kong H."/>
            <person name="Lavrijsen P."/>
            <person name="Sunseri F."/>
            <person name="Falavigna A."/>
            <person name="Ye Y."/>
            <person name="Leebens-Mack J.H."/>
            <person name="Chen G."/>
        </authorList>
    </citation>
    <scope>NUCLEOTIDE SEQUENCE [LARGE SCALE GENOMIC DNA]</scope>
    <source>
        <strain evidence="3">cv. DH0086</strain>
    </source>
</reference>
<feature type="compositionally biased region" description="Basic and acidic residues" evidence="1">
    <location>
        <begin position="53"/>
        <end position="73"/>
    </location>
</feature>
<name>A0A5P1F1Q5_ASPOF</name>
<dbReference type="EMBL" id="CM007384">
    <property type="protein sequence ID" value="ONK72296.1"/>
    <property type="molecule type" value="Genomic_DNA"/>
</dbReference>
<evidence type="ECO:0000313" key="2">
    <source>
        <dbReference type="EMBL" id="ONK72296.1"/>
    </source>
</evidence>
<feature type="region of interest" description="Disordered" evidence="1">
    <location>
        <begin position="48"/>
        <end position="104"/>
    </location>
</feature>
<organism evidence="2 3">
    <name type="scientific">Asparagus officinalis</name>
    <name type="common">Garden asparagus</name>
    <dbReference type="NCBI Taxonomy" id="4686"/>
    <lineage>
        <taxon>Eukaryota</taxon>
        <taxon>Viridiplantae</taxon>
        <taxon>Streptophyta</taxon>
        <taxon>Embryophyta</taxon>
        <taxon>Tracheophyta</taxon>
        <taxon>Spermatophyta</taxon>
        <taxon>Magnoliopsida</taxon>
        <taxon>Liliopsida</taxon>
        <taxon>Asparagales</taxon>
        <taxon>Asparagaceae</taxon>
        <taxon>Asparagoideae</taxon>
        <taxon>Asparagus</taxon>
    </lineage>
</organism>
<evidence type="ECO:0000256" key="1">
    <source>
        <dbReference type="SAM" id="MobiDB-lite"/>
    </source>
</evidence>
<evidence type="ECO:0000313" key="3">
    <source>
        <dbReference type="Proteomes" id="UP000243459"/>
    </source>
</evidence>
<proteinExistence type="predicted"/>
<gene>
    <name evidence="2" type="ORF">A4U43_C04F17860</name>
</gene>